<dbReference type="EMBL" id="RCHS01001789">
    <property type="protein sequence ID" value="RMX51443.1"/>
    <property type="molecule type" value="Genomic_DNA"/>
</dbReference>
<comment type="caution">
    <text evidence="1">The sequence shown here is derived from an EMBL/GenBank/DDBJ whole genome shotgun (WGS) entry which is preliminary data.</text>
</comment>
<protein>
    <submittedName>
        <fullName evidence="1">Uncharacterized protein</fullName>
    </submittedName>
</protein>
<gene>
    <name evidence="1" type="ORF">pdam_00020352</name>
</gene>
<keyword evidence="2" id="KW-1185">Reference proteome</keyword>
<dbReference type="Proteomes" id="UP000275408">
    <property type="component" value="Unassembled WGS sequence"/>
</dbReference>
<proteinExistence type="predicted"/>
<name>A0A3M6UCM5_POCDA</name>
<organism evidence="1 2">
    <name type="scientific">Pocillopora damicornis</name>
    <name type="common">Cauliflower coral</name>
    <name type="synonym">Millepora damicornis</name>
    <dbReference type="NCBI Taxonomy" id="46731"/>
    <lineage>
        <taxon>Eukaryota</taxon>
        <taxon>Metazoa</taxon>
        <taxon>Cnidaria</taxon>
        <taxon>Anthozoa</taxon>
        <taxon>Hexacorallia</taxon>
        <taxon>Scleractinia</taxon>
        <taxon>Astrocoeniina</taxon>
        <taxon>Pocilloporidae</taxon>
        <taxon>Pocillopora</taxon>
    </lineage>
</organism>
<sequence length="101" mass="11758">MQDYEQKEISSPSSSSINRNVTIELCGHVGNAVFKFNNPRYYLVTPTEETPRKRLSAADMSLAFGATRGDEGTRQEYRNKLRYHWKLKAYRFQFDSQEAQT</sequence>
<reference evidence="1 2" key="1">
    <citation type="journal article" date="2018" name="Sci. Rep.">
        <title>Comparative analysis of the Pocillopora damicornis genome highlights role of immune system in coral evolution.</title>
        <authorList>
            <person name="Cunning R."/>
            <person name="Bay R.A."/>
            <person name="Gillette P."/>
            <person name="Baker A.C."/>
            <person name="Traylor-Knowles N."/>
        </authorList>
    </citation>
    <scope>NUCLEOTIDE SEQUENCE [LARGE SCALE GENOMIC DNA]</scope>
    <source>
        <strain evidence="1">RSMAS</strain>
        <tissue evidence="1">Whole animal</tissue>
    </source>
</reference>
<accession>A0A3M6UCM5</accession>
<evidence type="ECO:0000313" key="1">
    <source>
        <dbReference type="EMBL" id="RMX51443.1"/>
    </source>
</evidence>
<evidence type="ECO:0000313" key="2">
    <source>
        <dbReference type="Proteomes" id="UP000275408"/>
    </source>
</evidence>
<dbReference type="AlphaFoldDB" id="A0A3M6UCM5"/>